<feature type="compositionally biased region" description="Basic and acidic residues" evidence="1">
    <location>
        <begin position="268"/>
        <end position="286"/>
    </location>
</feature>
<feature type="region of interest" description="Disordered" evidence="1">
    <location>
        <begin position="1"/>
        <end position="38"/>
    </location>
</feature>
<proteinExistence type="predicted"/>
<comment type="caution">
    <text evidence="2">The sequence shown here is derived from an EMBL/GenBank/DDBJ whole genome shotgun (WGS) entry which is preliminary data.</text>
</comment>
<dbReference type="Proteomes" id="UP000289738">
    <property type="component" value="Chromosome B04"/>
</dbReference>
<keyword evidence="3" id="KW-1185">Reference proteome</keyword>
<dbReference type="EMBL" id="SDMP01000014">
    <property type="protein sequence ID" value="RYR14382.1"/>
    <property type="molecule type" value="Genomic_DNA"/>
</dbReference>
<gene>
    <name evidence="2" type="ORF">Ahy_B04g070939</name>
</gene>
<organism evidence="2 3">
    <name type="scientific">Arachis hypogaea</name>
    <name type="common">Peanut</name>
    <dbReference type="NCBI Taxonomy" id="3818"/>
    <lineage>
        <taxon>Eukaryota</taxon>
        <taxon>Viridiplantae</taxon>
        <taxon>Streptophyta</taxon>
        <taxon>Embryophyta</taxon>
        <taxon>Tracheophyta</taxon>
        <taxon>Spermatophyta</taxon>
        <taxon>Magnoliopsida</taxon>
        <taxon>eudicotyledons</taxon>
        <taxon>Gunneridae</taxon>
        <taxon>Pentapetalae</taxon>
        <taxon>rosids</taxon>
        <taxon>fabids</taxon>
        <taxon>Fabales</taxon>
        <taxon>Fabaceae</taxon>
        <taxon>Papilionoideae</taxon>
        <taxon>50 kb inversion clade</taxon>
        <taxon>dalbergioids sensu lato</taxon>
        <taxon>Dalbergieae</taxon>
        <taxon>Pterocarpus clade</taxon>
        <taxon>Arachis</taxon>
    </lineage>
</organism>
<feature type="region of interest" description="Disordered" evidence="1">
    <location>
        <begin position="261"/>
        <end position="308"/>
    </location>
</feature>
<dbReference type="PANTHER" id="PTHR33067:SF39">
    <property type="entry name" value="TRANSCRIPTION FACTOR INTERACTOR AND REGULATOR CCHC(ZN) FAMILY"/>
    <property type="match status" value="1"/>
</dbReference>
<dbReference type="PANTHER" id="PTHR33067">
    <property type="entry name" value="RNA-DIRECTED DNA POLYMERASE-RELATED"/>
    <property type="match status" value="1"/>
</dbReference>
<evidence type="ECO:0000256" key="1">
    <source>
        <dbReference type="SAM" id="MobiDB-lite"/>
    </source>
</evidence>
<dbReference type="AlphaFoldDB" id="A0A444ZJM4"/>
<accession>A0A444ZJM4</accession>
<dbReference type="InterPro" id="IPR021109">
    <property type="entry name" value="Peptidase_aspartic_dom_sf"/>
</dbReference>
<evidence type="ECO:0000313" key="3">
    <source>
        <dbReference type="Proteomes" id="UP000289738"/>
    </source>
</evidence>
<dbReference type="Gene3D" id="2.40.70.10">
    <property type="entry name" value="Acid Proteases"/>
    <property type="match status" value="1"/>
</dbReference>
<evidence type="ECO:0008006" key="4">
    <source>
        <dbReference type="Google" id="ProtNLM"/>
    </source>
</evidence>
<protein>
    <recommendedName>
        <fullName evidence="4">Aspartic peptidase DDI1-type domain-containing protein</fullName>
    </recommendedName>
</protein>
<sequence>MVIISNKETEEELNNPLEQPEDTSAGKQGENHQETTITPKELTQKELLRLYAPFPQLLNGYVEKRLYSGFLDMFASLHVNIPFIKALQQMPSYIKYMKELLTKKSSLKGGQTIVMNKECSALIQPEFPTKRKDPVSFHIPCAIGETMFDKGLCDLGASINLMPLSLVKRLQINEIIPIDVVIRLADKTQKQAVGVVENVLVKVGKYFLPTDFVILDMEESHLHLIILGRPFLATARALIDVERGELILRIHDEQLTFNVFKPSQETDQENKEPSKDHSEILKEKTSTEAQPTHLGIPLVEEQGNQQLS</sequence>
<reference evidence="2 3" key="1">
    <citation type="submission" date="2019-01" db="EMBL/GenBank/DDBJ databases">
        <title>Sequencing of cultivated peanut Arachis hypogaea provides insights into genome evolution and oil improvement.</title>
        <authorList>
            <person name="Chen X."/>
        </authorList>
    </citation>
    <scope>NUCLEOTIDE SEQUENCE [LARGE SCALE GENOMIC DNA]</scope>
    <source>
        <strain evidence="3">cv. Fuhuasheng</strain>
        <tissue evidence="2">Leaves</tissue>
    </source>
</reference>
<name>A0A444ZJM4_ARAHY</name>
<evidence type="ECO:0000313" key="2">
    <source>
        <dbReference type="EMBL" id="RYR14382.1"/>
    </source>
</evidence>
<dbReference type="CDD" id="cd00303">
    <property type="entry name" value="retropepsin_like"/>
    <property type="match status" value="1"/>
</dbReference>